<evidence type="ECO:0000256" key="1">
    <source>
        <dbReference type="SAM" id="Phobius"/>
    </source>
</evidence>
<name>A0AAN9J9S9_CLITE</name>
<evidence type="ECO:0000313" key="2">
    <source>
        <dbReference type="EMBL" id="KAK7294787.1"/>
    </source>
</evidence>
<sequence length="94" mass="10619">MFPPKSCQFTHRCMNIGASMQRSISPQSFLEAKLTAVLIQDQQHASAVSNQTYNLSILYIGVVVVIFFLIYQFCNAVMLWFSENCHIAPSICVQ</sequence>
<accession>A0AAN9J9S9</accession>
<proteinExistence type="predicted"/>
<keyword evidence="1" id="KW-0812">Transmembrane</keyword>
<feature type="transmembrane region" description="Helical" evidence="1">
    <location>
        <begin position="57"/>
        <end position="81"/>
    </location>
</feature>
<comment type="caution">
    <text evidence="2">The sequence shown here is derived from an EMBL/GenBank/DDBJ whole genome shotgun (WGS) entry which is preliminary data.</text>
</comment>
<dbReference type="AlphaFoldDB" id="A0AAN9J9S9"/>
<keyword evidence="1" id="KW-0472">Membrane</keyword>
<organism evidence="2 3">
    <name type="scientific">Clitoria ternatea</name>
    <name type="common">Butterfly pea</name>
    <dbReference type="NCBI Taxonomy" id="43366"/>
    <lineage>
        <taxon>Eukaryota</taxon>
        <taxon>Viridiplantae</taxon>
        <taxon>Streptophyta</taxon>
        <taxon>Embryophyta</taxon>
        <taxon>Tracheophyta</taxon>
        <taxon>Spermatophyta</taxon>
        <taxon>Magnoliopsida</taxon>
        <taxon>eudicotyledons</taxon>
        <taxon>Gunneridae</taxon>
        <taxon>Pentapetalae</taxon>
        <taxon>rosids</taxon>
        <taxon>fabids</taxon>
        <taxon>Fabales</taxon>
        <taxon>Fabaceae</taxon>
        <taxon>Papilionoideae</taxon>
        <taxon>50 kb inversion clade</taxon>
        <taxon>NPAAA clade</taxon>
        <taxon>indigoferoid/millettioid clade</taxon>
        <taxon>Phaseoleae</taxon>
        <taxon>Clitoria</taxon>
    </lineage>
</organism>
<dbReference type="Proteomes" id="UP001359559">
    <property type="component" value="Unassembled WGS sequence"/>
</dbReference>
<evidence type="ECO:0000313" key="3">
    <source>
        <dbReference type="Proteomes" id="UP001359559"/>
    </source>
</evidence>
<dbReference type="EMBL" id="JAYKXN010000004">
    <property type="protein sequence ID" value="KAK7294787.1"/>
    <property type="molecule type" value="Genomic_DNA"/>
</dbReference>
<keyword evidence="3" id="KW-1185">Reference proteome</keyword>
<gene>
    <name evidence="2" type="ORF">RJT34_17683</name>
</gene>
<protein>
    <submittedName>
        <fullName evidence="2">Uncharacterized protein</fullName>
    </submittedName>
</protein>
<reference evidence="2 3" key="1">
    <citation type="submission" date="2024-01" db="EMBL/GenBank/DDBJ databases">
        <title>The genomes of 5 underutilized Papilionoideae crops provide insights into root nodulation and disease resistance.</title>
        <authorList>
            <person name="Yuan L."/>
        </authorList>
    </citation>
    <scope>NUCLEOTIDE SEQUENCE [LARGE SCALE GENOMIC DNA]</scope>
    <source>
        <strain evidence="2">LY-2023</strain>
        <tissue evidence="2">Leaf</tissue>
    </source>
</reference>
<keyword evidence="1" id="KW-1133">Transmembrane helix</keyword>